<reference evidence="1" key="2">
    <citation type="submission" date="2020-11" db="EMBL/GenBank/DDBJ databases">
        <authorList>
            <person name="McCartney M.A."/>
            <person name="Auch B."/>
            <person name="Kono T."/>
            <person name="Mallez S."/>
            <person name="Becker A."/>
            <person name="Gohl D.M."/>
            <person name="Silverstein K.A.T."/>
            <person name="Koren S."/>
            <person name="Bechman K.B."/>
            <person name="Herman A."/>
            <person name="Abrahante J.E."/>
            <person name="Garbe J."/>
        </authorList>
    </citation>
    <scope>NUCLEOTIDE SEQUENCE</scope>
    <source>
        <strain evidence="1">Duluth1</strain>
        <tissue evidence="1">Whole animal</tissue>
    </source>
</reference>
<organism evidence="1 2">
    <name type="scientific">Dreissena polymorpha</name>
    <name type="common">Zebra mussel</name>
    <name type="synonym">Mytilus polymorpha</name>
    <dbReference type="NCBI Taxonomy" id="45954"/>
    <lineage>
        <taxon>Eukaryota</taxon>
        <taxon>Metazoa</taxon>
        <taxon>Spiralia</taxon>
        <taxon>Lophotrochozoa</taxon>
        <taxon>Mollusca</taxon>
        <taxon>Bivalvia</taxon>
        <taxon>Autobranchia</taxon>
        <taxon>Heteroconchia</taxon>
        <taxon>Euheterodonta</taxon>
        <taxon>Imparidentia</taxon>
        <taxon>Neoheterodontei</taxon>
        <taxon>Myida</taxon>
        <taxon>Dreissenoidea</taxon>
        <taxon>Dreissenidae</taxon>
        <taxon>Dreissena</taxon>
    </lineage>
</organism>
<name>A0A9D4JI95_DREPO</name>
<protein>
    <submittedName>
        <fullName evidence="1">Uncharacterized protein</fullName>
    </submittedName>
</protein>
<keyword evidence="2" id="KW-1185">Reference proteome</keyword>
<evidence type="ECO:0000313" key="2">
    <source>
        <dbReference type="Proteomes" id="UP000828390"/>
    </source>
</evidence>
<accession>A0A9D4JI95</accession>
<dbReference type="EMBL" id="JAIWYP010000006">
    <property type="protein sequence ID" value="KAH3809718.1"/>
    <property type="molecule type" value="Genomic_DNA"/>
</dbReference>
<dbReference type="AlphaFoldDB" id="A0A9D4JI95"/>
<comment type="caution">
    <text evidence="1">The sequence shown here is derived from an EMBL/GenBank/DDBJ whole genome shotgun (WGS) entry which is preliminary data.</text>
</comment>
<evidence type="ECO:0000313" key="1">
    <source>
        <dbReference type="EMBL" id="KAH3809718.1"/>
    </source>
</evidence>
<sequence>MQTNGTFGDIQPRNTTNANVPDSVVISATSLNRCHNKARLNRKQRPKVFDTFSNYNEELFTRCSPGIQIRKW</sequence>
<dbReference type="Proteomes" id="UP000828390">
    <property type="component" value="Unassembled WGS sequence"/>
</dbReference>
<reference evidence="1" key="1">
    <citation type="journal article" date="2019" name="bioRxiv">
        <title>The Genome of the Zebra Mussel, Dreissena polymorpha: A Resource for Invasive Species Research.</title>
        <authorList>
            <person name="McCartney M.A."/>
            <person name="Auch B."/>
            <person name="Kono T."/>
            <person name="Mallez S."/>
            <person name="Zhang Y."/>
            <person name="Obille A."/>
            <person name="Becker A."/>
            <person name="Abrahante J.E."/>
            <person name="Garbe J."/>
            <person name="Badalamenti J.P."/>
            <person name="Herman A."/>
            <person name="Mangelson H."/>
            <person name="Liachko I."/>
            <person name="Sullivan S."/>
            <person name="Sone E.D."/>
            <person name="Koren S."/>
            <person name="Silverstein K.A.T."/>
            <person name="Beckman K.B."/>
            <person name="Gohl D.M."/>
        </authorList>
    </citation>
    <scope>NUCLEOTIDE SEQUENCE</scope>
    <source>
        <strain evidence="1">Duluth1</strain>
        <tissue evidence="1">Whole animal</tissue>
    </source>
</reference>
<gene>
    <name evidence="1" type="ORF">DPMN_138094</name>
</gene>
<proteinExistence type="predicted"/>